<dbReference type="Pfam" id="PF07690">
    <property type="entry name" value="MFS_1"/>
    <property type="match status" value="1"/>
</dbReference>
<feature type="transmembrane region" description="Helical" evidence="5">
    <location>
        <begin position="357"/>
        <end position="378"/>
    </location>
</feature>
<keyword evidence="8" id="KW-1185">Reference proteome</keyword>
<feature type="transmembrane region" description="Helical" evidence="5">
    <location>
        <begin position="422"/>
        <end position="445"/>
    </location>
</feature>
<proteinExistence type="predicted"/>
<evidence type="ECO:0000259" key="6">
    <source>
        <dbReference type="PROSITE" id="PS50850"/>
    </source>
</evidence>
<dbReference type="OrthoDB" id="422206at2759"/>
<keyword evidence="2 5" id="KW-0812">Transmembrane</keyword>
<dbReference type="PANTHER" id="PTHR10924">
    <property type="entry name" value="MAJOR FACILITATOR SUPERFAMILY PROTEIN-RELATED"/>
    <property type="match status" value="1"/>
</dbReference>
<evidence type="ECO:0000256" key="1">
    <source>
        <dbReference type="ARBA" id="ARBA00004141"/>
    </source>
</evidence>
<evidence type="ECO:0000256" key="2">
    <source>
        <dbReference type="ARBA" id="ARBA00022692"/>
    </source>
</evidence>
<evidence type="ECO:0000256" key="3">
    <source>
        <dbReference type="ARBA" id="ARBA00022989"/>
    </source>
</evidence>
<feature type="transmembrane region" description="Helical" evidence="5">
    <location>
        <begin position="330"/>
        <end position="351"/>
    </location>
</feature>
<evidence type="ECO:0000256" key="4">
    <source>
        <dbReference type="ARBA" id="ARBA00023136"/>
    </source>
</evidence>
<gene>
    <name evidence="7" type="ORF">KP79_PYT03958</name>
</gene>
<dbReference type="GO" id="GO:0016020">
    <property type="term" value="C:membrane"/>
    <property type="evidence" value="ECO:0007669"/>
    <property type="project" value="UniProtKB-SubCell"/>
</dbReference>
<protein>
    <submittedName>
        <fullName evidence="7">Disrupted in renal carcinoma protein 2-like</fullName>
    </submittedName>
</protein>
<feature type="transmembrane region" description="Helical" evidence="5">
    <location>
        <begin position="262"/>
        <end position="287"/>
    </location>
</feature>
<evidence type="ECO:0000313" key="7">
    <source>
        <dbReference type="EMBL" id="OWF39572.1"/>
    </source>
</evidence>
<comment type="caution">
    <text evidence="7">The sequence shown here is derived from an EMBL/GenBank/DDBJ whole genome shotgun (WGS) entry which is preliminary data.</text>
</comment>
<dbReference type="SUPFAM" id="SSF103473">
    <property type="entry name" value="MFS general substrate transporter"/>
    <property type="match status" value="1"/>
</dbReference>
<feature type="transmembrane region" description="Helical" evidence="5">
    <location>
        <begin position="57"/>
        <end position="79"/>
    </location>
</feature>
<dbReference type="AlphaFoldDB" id="A0A210PSY2"/>
<dbReference type="PANTHER" id="PTHR10924:SF27">
    <property type="entry name" value="SOLUTE CARRIER FAMILY 49 MEMBER 4"/>
    <property type="match status" value="1"/>
</dbReference>
<reference evidence="7 8" key="1">
    <citation type="journal article" date="2017" name="Nat. Ecol. Evol.">
        <title>Scallop genome provides insights into evolution of bilaterian karyotype and development.</title>
        <authorList>
            <person name="Wang S."/>
            <person name="Zhang J."/>
            <person name="Jiao W."/>
            <person name="Li J."/>
            <person name="Xun X."/>
            <person name="Sun Y."/>
            <person name="Guo X."/>
            <person name="Huan P."/>
            <person name="Dong B."/>
            <person name="Zhang L."/>
            <person name="Hu X."/>
            <person name="Sun X."/>
            <person name="Wang J."/>
            <person name="Zhao C."/>
            <person name="Wang Y."/>
            <person name="Wang D."/>
            <person name="Huang X."/>
            <person name="Wang R."/>
            <person name="Lv J."/>
            <person name="Li Y."/>
            <person name="Zhang Z."/>
            <person name="Liu B."/>
            <person name="Lu W."/>
            <person name="Hui Y."/>
            <person name="Liang J."/>
            <person name="Zhou Z."/>
            <person name="Hou R."/>
            <person name="Li X."/>
            <person name="Liu Y."/>
            <person name="Li H."/>
            <person name="Ning X."/>
            <person name="Lin Y."/>
            <person name="Zhao L."/>
            <person name="Xing Q."/>
            <person name="Dou J."/>
            <person name="Li Y."/>
            <person name="Mao J."/>
            <person name="Guo H."/>
            <person name="Dou H."/>
            <person name="Li T."/>
            <person name="Mu C."/>
            <person name="Jiang W."/>
            <person name="Fu Q."/>
            <person name="Fu X."/>
            <person name="Miao Y."/>
            <person name="Liu J."/>
            <person name="Yu Q."/>
            <person name="Li R."/>
            <person name="Liao H."/>
            <person name="Li X."/>
            <person name="Kong Y."/>
            <person name="Jiang Z."/>
            <person name="Chourrout D."/>
            <person name="Li R."/>
            <person name="Bao Z."/>
        </authorList>
    </citation>
    <scope>NUCLEOTIDE SEQUENCE [LARGE SCALE GENOMIC DNA]</scope>
    <source>
        <strain evidence="7 8">PY_sf001</strain>
    </source>
</reference>
<dbReference type="InterPro" id="IPR011701">
    <property type="entry name" value="MFS"/>
</dbReference>
<comment type="subcellular location">
    <subcellularLocation>
        <location evidence="1">Membrane</location>
        <topology evidence="1">Multi-pass membrane protein</topology>
    </subcellularLocation>
</comment>
<dbReference type="EMBL" id="NEDP02005521">
    <property type="protein sequence ID" value="OWF39572.1"/>
    <property type="molecule type" value="Genomic_DNA"/>
</dbReference>
<dbReference type="Proteomes" id="UP000242188">
    <property type="component" value="Unassembled WGS sequence"/>
</dbReference>
<organism evidence="7 8">
    <name type="scientific">Mizuhopecten yessoensis</name>
    <name type="common">Japanese scallop</name>
    <name type="synonym">Patinopecten yessoensis</name>
    <dbReference type="NCBI Taxonomy" id="6573"/>
    <lineage>
        <taxon>Eukaryota</taxon>
        <taxon>Metazoa</taxon>
        <taxon>Spiralia</taxon>
        <taxon>Lophotrochozoa</taxon>
        <taxon>Mollusca</taxon>
        <taxon>Bivalvia</taxon>
        <taxon>Autobranchia</taxon>
        <taxon>Pteriomorphia</taxon>
        <taxon>Pectinida</taxon>
        <taxon>Pectinoidea</taxon>
        <taxon>Pectinidae</taxon>
        <taxon>Mizuhopecten</taxon>
    </lineage>
</organism>
<name>A0A210PSY2_MIZYE</name>
<accession>A0A210PSY2</accession>
<dbReference type="Gene3D" id="1.20.1250.20">
    <property type="entry name" value="MFS general substrate transporter like domains"/>
    <property type="match status" value="1"/>
</dbReference>
<feature type="transmembrane region" description="Helical" evidence="5">
    <location>
        <begin position="210"/>
        <end position="230"/>
    </location>
</feature>
<dbReference type="PROSITE" id="PS50850">
    <property type="entry name" value="MFS"/>
    <property type="match status" value="1"/>
</dbReference>
<feature type="transmembrane region" description="Helical" evidence="5">
    <location>
        <begin position="399"/>
        <end position="416"/>
    </location>
</feature>
<keyword evidence="3 5" id="KW-1133">Transmembrane helix</keyword>
<sequence>MGEENLLLESTSRTYRARWWILMLSSFHFMHQNVGLNTWGPIAQSAKGAYDWEDTTIVFILNMGRLGSILYICIGSYLLDKAGLRVAMITYSVNMLISNSLRSLSKNKEVSFILITIGEFLNGCNGVTSFAAPPILAARWFPPGERITASAIMVLSAYVGDGLSSLIGPVIVEKPNFANNSIANDSTLTNGTTSDLLVANADEILDEVMIFLYIQCGVSAVLMIATVAYFPDKPSSAPSTSAAMSSLNYRESFWKLVTNKRLVFLVLVFGIMVGVYMSWIMVIDIIFDPMGISQLNAGWITFYTIITGSILGFIIARFSDIFMKRLKPILLTLFVFTITAFLWIALIASEILPYSTWQLYVSAIVGGSLLNASFPLWYEIVSEMSFPIPGGIINGISDVIFLIFANVFFVLMYIPVSDYRWMTWIMFVCSMLGFVTLVFFPVTYIRTDIDLEAKEVNDNQGNELDNITLGASQMIECTSDKES</sequence>
<dbReference type="InterPro" id="IPR049680">
    <property type="entry name" value="FLVCR1-2_SLC49-like"/>
</dbReference>
<feature type="domain" description="Major facilitator superfamily (MFS) profile" evidence="6">
    <location>
        <begin position="1"/>
        <end position="448"/>
    </location>
</feature>
<evidence type="ECO:0000313" key="8">
    <source>
        <dbReference type="Proteomes" id="UP000242188"/>
    </source>
</evidence>
<feature type="transmembrane region" description="Helical" evidence="5">
    <location>
        <begin position="299"/>
        <end position="318"/>
    </location>
</feature>
<dbReference type="InterPro" id="IPR020846">
    <property type="entry name" value="MFS_dom"/>
</dbReference>
<dbReference type="GO" id="GO:0022857">
    <property type="term" value="F:transmembrane transporter activity"/>
    <property type="evidence" value="ECO:0007669"/>
    <property type="project" value="InterPro"/>
</dbReference>
<evidence type="ECO:0000256" key="5">
    <source>
        <dbReference type="SAM" id="Phobius"/>
    </source>
</evidence>
<dbReference type="InterPro" id="IPR036259">
    <property type="entry name" value="MFS_trans_sf"/>
</dbReference>
<keyword evidence="4 5" id="KW-0472">Membrane</keyword>